<reference evidence="1 2" key="1">
    <citation type="journal article" date="2016" name="Nat. Commun.">
        <title>Ectomycorrhizal ecology is imprinted in the genome of the dominant symbiotic fungus Cenococcum geophilum.</title>
        <authorList>
            <consortium name="DOE Joint Genome Institute"/>
            <person name="Peter M."/>
            <person name="Kohler A."/>
            <person name="Ohm R.A."/>
            <person name="Kuo A."/>
            <person name="Krutzmann J."/>
            <person name="Morin E."/>
            <person name="Arend M."/>
            <person name="Barry K.W."/>
            <person name="Binder M."/>
            <person name="Choi C."/>
            <person name="Clum A."/>
            <person name="Copeland A."/>
            <person name="Grisel N."/>
            <person name="Haridas S."/>
            <person name="Kipfer T."/>
            <person name="LaButti K."/>
            <person name="Lindquist E."/>
            <person name="Lipzen A."/>
            <person name="Maire R."/>
            <person name="Meier B."/>
            <person name="Mihaltcheva S."/>
            <person name="Molinier V."/>
            <person name="Murat C."/>
            <person name="Poggeler S."/>
            <person name="Quandt C.A."/>
            <person name="Sperisen C."/>
            <person name="Tritt A."/>
            <person name="Tisserant E."/>
            <person name="Crous P.W."/>
            <person name="Henrissat B."/>
            <person name="Nehls U."/>
            <person name="Egli S."/>
            <person name="Spatafora J.W."/>
            <person name="Grigoriev I.V."/>
            <person name="Martin F.M."/>
        </authorList>
    </citation>
    <scope>NUCLEOTIDE SEQUENCE [LARGE SCALE GENOMIC DNA]</scope>
    <source>
        <strain evidence="1 2">CBS 207.34</strain>
    </source>
</reference>
<dbReference type="AlphaFoldDB" id="A0A8E2F0P2"/>
<organism evidence="1 2">
    <name type="scientific">Glonium stellatum</name>
    <dbReference type="NCBI Taxonomy" id="574774"/>
    <lineage>
        <taxon>Eukaryota</taxon>
        <taxon>Fungi</taxon>
        <taxon>Dikarya</taxon>
        <taxon>Ascomycota</taxon>
        <taxon>Pezizomycotina</taxon>
        <taxon>Dothideomycetes</taxon>
        <taxon>Pleosporomycetidae</taxon>
        <taxon>Gloniales</taxon>
        <taxon>Gloniaceae</taxon>
        <taxon>Glonium</taxon>
    </lineage>
</organism>
<protein>
    <submittedName>
        <fullName evidence="1">Uncharacterized protein</fullName>
    </submittedName>
</protein>
<dbReference type="Proteomes" id="UP000250140">
    <property type="component" value="Unassembled WGS sequence"/>
</dbReference>
<accession>A0A8E2F0P2</accession>
<evidence type="ECO:0000313" key="1">
    <source>
        <dbReference type="EMBL" id="OCL08301.1"/>
    </source>
</evidence>
<dbReference type="EMBL" id="KV749682">
    <property type="protein sequence ID" value="OCL08301.1"/>
    <property type="molecule type" value="Genomic_DNA"/>
</dbReference>
<name>A0A8E2F0P2_9PEZI</name>
<keyword evidence="2" id="KW-1185">Reference proteome</keyword>
<gene>
    <name evidence="1" type="ORF">AOQ84DRAFT_354556</name>
</gene>
<proteinExistence type="predicted"/>
<sequence length="55" mass="5980">MFLVQATGFDILAGSGVARLRELAVLFLEYDLEGYMLGISPWLPHILGALCGDPE</sequence>
<evidence type="ECO:0000313" key="2">
    <source>
        <dbReference type="Proteomes" id="UP000250140"/>
    </source>
</evidence>